<reference evidence="1" key="1">
    <citation type="submission" date="2019-10" db="EMBL/GenBank/DDBJ databases">
        <authorList>
            <consortium name="DOE Joint Genome Institute"/>
            <person name="Kuo A."/>
            <person name="Miyauchi S."/>
            <person name="Kiss E."/>
            <person name="Drula E."/>
            <person name="Kohler A."/>
            <person name="Sanchez-Garcia M."/>
            <person name="Andreopoulos B."/>
            <person name="Barry K.W."/>
            <person name="Bonito G."/>
            <person name="Buee M."/>
            <person name="Carver A."/>
            <person name="Chen C."/>
            <person name="Cichocki N."/>
            <person name="Clum A."/>
            <person name="Culley D."/>
            <person name="Crous P.W."/>
            <person name="Fauchery L."/>
            <person name="Girlanda M."/>
            <person name="Hayes R."/>
            <person name="Keri Z."/>
            <person name="LaButti K."/>
            <person name="Lipzen A."/>
            <person name="Lombard V."/>
            <person name="Magnuson J."/>
            <person name="Maillard F."/>
            <person name="Morin E."/>
            <person name="Murat C."/>
            <person name="Nolan M."/>
            <person name="Ohm R."/>
            <person name="Pangilinan J."/>
            <person name="Pereira M."/>
            <person name="Perotto S."/>
            <person name="Peter M."/>
            <person name="Riley R."/>
            <person name="Sitrit Y."/>
            <person name="Stielow B."/>
            <person name="Szollosi G."/>
            <person name="Zifcakova L."/>
            <person name="Stursova M."/>
            <person name="Spatafora J.W."/>
            <person name="Tedersoo L."/>
            <person name="Vaario L.-M."/>
            <person name="Yamada A."/>
            <person name="Yan M."/>
            <person name="Wang P."/>
            <person name="Xu J."/>
            <person name="Bruns T."/>
            <person name="Baldrian P."/>
            <person name="Vilgalys R."/>
            <person name="Henrissat B."/>
            <person name="Grigoriev I.V."/>
            <person name="Hibbett D."/>
            <person name="Nagy L.G."/>
            <person name="Martin F.M."/>
        </authorList>
    </citation>
    <scope>NUCLEOTIDE SEQUENCE</scope>
    <source>
        <strain evidence="1">BED1</strain>
    </source>
</reference>
<evidence type="ECO:0000313" key="2">
    <source>
        <dbReference type="Proteomes" id="UP001194468"/>
    </source>
</evidence>
<accession>A0AAD4C6I7</accession>
<comment type="caution">
    <text evidence="1">The sequence shown here is derived from an EMBL/GenBank/DDBJ whole genome shotgun (WGS) entry which is preliminary data.</text>
</comment>
<dbReference type="Proteomes" id="UP001194468">
    <property type="component" value="Unassembled WGS sequence"/>
</dbReference>
<reference evidence="1" key="2">
    <citation type="journal article" date="2020" name="Nat. Commun.">
        <title>Large-scale genome sequencing of mycorrhizal fungi provides insights into the early evolution of symbiotic traits.</title>
        <authorList>
            <person name="Miyauchi S."/>
            <person name="Kiss E."/>
            <person name="Kuo A."/>
            <person name="Drula E."/>
            <person name="Kohler A."/>
            <person name="Sanchez-Garcia M."/>
            <person name="Morin E."/>
            <person name="Andreopoulos B."/>
            <person name="Barry K.W."/>
            <person name="Bonito G."/>
            <person name="Buee M."/>
            <person name="Carver A."/>
            <person name="Chen C."/>
            <person name="Cichocki N."/>
            <person name="Clum A."/>
            <person name="Culley D."/>
            <person name="Crous P.W."/>
            <person name="Fauchery L."/>
            <person name="Girlanda M."/>
            <person name="Hayes R.D."/>
            <person name="Keri Z."/>
            <person name="LaButti K."/>
            <person name="Lipzen A."/>
            <person name="Lombard V."/>
            <person name="Magnuson J."/>
            <person name="Maillard F."/>
            <person name="Murat C."/>
            <person name="Nolan M."/>
            <person name="Ohm R.A."/>
            <person name="Pangilinan J."/>
            <person name="Pereira M.F."/>
            <person name="Perotto S."/>
            <person name="Peter M."/>
            <person name="Pfister S."/>
            <person name="Riley R."/>
            <person name="Sitrit Y."/>
            <person name="Stielow J.B."/>
            <person name="Szollosi G."/>
            <person name="Zifcakova L."/>
            <person name="Stursova M."/>
            <person name="Spatafora J.W."/>
            <person name="Tedersoo L."/>
            <person name="Vaario L.M."/>
            <person name="Yamada A."/>
            <person name="Yan M."/>
            <person name="Wang P."/>
            <person name="Xu J."/>
            <person name="Bruns T."/>
            <person name="Baldrian P."/>
            <person name="Vilgalys R."/>
            <person name="Dunand C."/>
            <person name="Henrissat B."/>
            <person name="Grigoriev I.V."/>
            <person name="Hibbett D."/>
            <person name="Nagy L.G."/>
            <person name="Martin F.M."/>
        </authorList>
    </citation>
    <scope>NUCLEOTIDE SEQUENCE</scope>
    <source>
        <strain evidence="1">BED1</strain>
    </source>
</reference>
<sequence length="108" mass="12174">MQSALIRSVTSMRQLLLTLFCQGALWSVFGSAYVRYIGCRLIDMALGPTYPSHLSDTVLSHPLSHIQTGHFSGAWFALYPASIETRRPMQTISDLRPDTCFVHWENSI</sequence>
<organism evidence="1 2">
    <name type="scientific">Boletus edulis BED1</name>
    <dbReference type="NCBI Taxonomy" id="1328754"/>
    <lineage>
        <taxon>Eukaryota</taxon>
        <taxon>Fungi</taxon>
        <taxon>Dikarya</taxon>
        <taxon>Basidiomycota</taxon>
        <taxon>Agaricomycotina</taxon>
        <taxon>Agaricomycetes</taxon>
        <taxon>Agaricomycetidae</taxon>
        <taxon>Boletales</taxon>
        <taxon>Boletineae</taxon>
        <taxon>Boletaceae</taxon>
        <taxon>Boletoideae</taxon>
        <taxon>Boletus</taxon>
    </lineage>
</organism>
<keyword evidence="2" id="KW-1185">Reference proteome</keyword>
<dbReference type="AlphaFoldDB" id="A0AAD4C6I7"/>
<evidence type="ECO:0000313" key="1">
    <source>
        <dbReference type="EMBL" id="KAF8450704.1"/>
    </source>
</evidence>
<protein>
    <submittedName>
        <fullName evidence="1">Uncharacterized protein</fullName>
    </submittedName>
</protein>
<dbReference type="EMBL" id="WHUW01000002">
    <property type="protein sequence ID" value="KAF8450704.1"/>
    <property type="molecule type" value="Genomic_DNA"/>
</dbReference>
<proteinExistence type="predicted"/>
<name>A0AAD4C6I7_BOLED</name>
<gene>
    <name evidence="1" type="ORF">L210DRAFT_2406550</name>
</gene>